<gene>
    <name evidence="2" type="ORF">G7058_03365</name>
</gene>
<dbReference type="EMBL" id="CP049889">
    <property type="protein sequence ID" value="QIK51175.1"/>
    <property type="molecule type" value="Genomic_DNA"/>
</dbReference>
<organism evidence="2 3">
    <name type="scientific">Jeotgalibaca porci</name>
    <dbReference type="NCBI Taxonomy" id="1868793"/>
    <lineage>
        <taxon>Bacteria</taxon>
        <taxon>Bacillati</taxon>
        <taxon>Bacillota</taxon>
        <taxon>Bacilli</taxon>
        <taxon>Lactobacillales</taxon>
        <taxon>Carnobacteriaceae</taxon>
        <taxon>Jeotgalibaca</taxon>
    </lineage>
</organism>
<dbReference type="SUPFAM" id="SSF55729">
    <property type="entry name" value="Acyl-CoA N-acyltransferases (Nat)"/>
    <property type="match status" value="1"/>
</dbReference>
<protein>
    <submittedName>
        <fullName evidence="2">GNAT family N-acetyltransferase</fullName>
    </submittedName>
</protein>
<evidence type="ECO:0000313" key="3">
    <source>
        <dbReference type="Proteomes" id="UP000501830"/>
    </source>
</evidence>
<name>A0A6G7WFV4_9LACT</name>
<dbReference type="PROSITE" id="PS51186">
    <property type="entry name" value="GNAT"/>
    <property type="match status" value="1"/>
</dbReference>
<proteinExistence type="predicted"/>
<evidence type="ECO:0000259" key="1">
    <source>
        <dbReference type="PROSITE" id="PS51186"/>
    </source>
</evidence>
<dbReference type="InterPro" id="IPR000182">
    <property type="entry name" value="GNAT_dom"/>
</dbReference>
<dbReference type="Pfam" id="PF00583">
    <property type="entry name" value="Acetyltransf_1"/>
    <property type="match status" value="1"/>
</dbReference>
<dbReference type="RefSeq" id="WP_166062225.1">
    <property type="nucleotide sequence ID" value="NZ_CP049889.1"/>
</dbReference>
<reference evidence="2 3" key="1">
    <citation type="journal article" date="2017" name="Int. J. Syst. Evol. Microbiol.">
        <title>Jeotgalibaca porci sp. nov. and Jeotgalibaca arthritidis sp. nov., isolated from pigs, and emended description of the genus Jeotgalibaca.</title>
        <authorList>
            <person name="Zamora L."/>
            <person name="Perez-Sancho M."/>
            <person name="Dominguez L."/>
            <person name="Fernandez-Garayzabal J.F."/>
            <person name="Vela A.I."/>
        </authorList>
    </citation>
    <scope>NUCLEOTIDE SEQUENCE [LARGE SCALE GENOMIC DNA]</scope>
    <source>
        <strain evidence="2 3">CCUG 69148</strain>
    </source>
</reference>
<sequence length="212" mass="24864">MLQLKSVTNLKTLLKVRRLYLDAFPGFERLPFWVLLYKAKKSDSKLSAIYNGDQFVGLTNVAYYQDIVYLFYLAIDPTLRSHGYGSKILHLLKENYPDKRIFLNIEKIDEMSDNFAQRVKRKNSISRTASKMPILKSKQTRSPMKFYTPGDPLPDRIMTYCLSLTYIPSLENSFYKIKQEPEILQFPSSCLFCTFSHHQLCIKLDTFNFLIR</sequence>
<keyword evidence="3" id="KW-1185">Reference proteome</keyword>
<dbReference type="Proteomes" id="UP000501830">
    <property type="component" value="Chromosome"/>
</dbReference>
<dbReference type="InterPro" id="IPR016181">
    <property type="entry name" value="Acyl_CoA_acyltransferase"/>
</dbReference>
<dbReference type="AlphaFoldDB" id="A0A6G7WFV4"/>
<keyword evidence="2" id="KW-0808">Transferase</keyword>
<dbReference type="GO" id="GO:0016747">
    <property type="term" value="F:acyltransferase activity, transferring groups other than amino-acyl groups"/>
    <property type="evidence" value="ECO:0007669"/>
    <property type="project" value="InterPro"/>
</dbReference>
<dbReference type="Gene3D" id="3.40.630.30">
    <property type="match status" value="1"/>
</dbReference>
<feature type="domain" description="N-acetyltransferase" evidence="1">
    <location>
        <begin position="2"/>
        <end position="171"/>
    </location>
</feature>
<dbReference type="GeneID" id="94552303"/>
<dbReference type="KEGG" id="jpo:G7058_03365"/>
<accession>A0A6G7WFV4</accession>
<evidence type="ECO:0000313" key="2">
    <source>
        <dbReference type="EMBL" id="QIK51175.1"/>
    </source>
</evidence>
<dbReference type="CDD" id="cd04301">
    <property type="entry name" value="NAT_SF"/>
    <property type="match status" value="1"/>
</dbReference>